<reference evidence="7 8" key="1">
    <citation type="submission" date="2016-04" db="EMBL/GenBank/DDBJ databases">
        <title>The genome of Intoshia linei affirms orthonectids as highly simplified spiralians.</title>
        <authorList>
            <person name="Mikhailov K.V."/>
            <person name="Slusarev G.S."/>
            <person name="Nikitin M.A."/>
            <person name="Logacheva M.D."/>
            <person name="Penin A."/>
            <person name="Aleoshin V."/>
            <person name="Panchin Y.V."/>
        </authorList>
    </citation>
    <scope>NUCLEOTIDE SEQUENCE [LARGE SCALE GENOMIC DNA]</scope>
    <source>
        <strain evidence="7">Intl2013</strain>
        <tissue evidence="7">Whole animal</tissue>
    </source>
</reference>
<dbReference type="PANTHER" id="PTHR13798">
    <property type="entry name" value="RNA BINDING MOTIF RBM PROTEIN -RELATED"/>
    <property type="match status" value="1"/>
</dbReference>
<evidence type="ECO:0000256" key="2">
    <source>
        <dbReference type="ARBA" id="ARBA00022884"/>
    </source>
</evidence>
<feature type="domain" description="RRM" evidence="6">
    <location>
        <begin position="8"/>
        <end position="83"/>
    </location>
</feature>
<keyword evidence="8" id="KW-1185">Reference proteome</keyword>
<evidence type="ECO:0000259" key="6">
    <source>
        <dbReference type="PROSITE" id="PS50102"/>
    </source>
</evidence>
<keyword evidence="2 4" id="KW-0694">RNA-binding</keyword>
<organism evidence="7 8">
    <name type="scientific">Intoshia linei</name>
    <dbReference type="NCBI Taxonomy" id="1819745"/>
    <lineage>
        <taxon>Eukaryota</taxon>
        <taxon>Metazoa</taxon>
        <taxon>Spiralia</taxon>
        <taxon>Lophotrochozoa</taxon>
        <taxon>Mesozoa</taxon>
        <taxon>Orthonectida</taxon>
        <taxon>Rhopaluridae</taxon>
        <taxon>Intoshia</taxon>
    </lineage>
</organism>
<proteinExistence type="predicted"/>
<protein>
    <recommendedName>
        <fullName evidence="6">RRM domain-containing protein</fullName>
    </recommendedName>
</protein>
<dbReference type="SMART" id="SM00360">
    <property type="entry name" value="RRM"/>
    <property type="match status" value="1"/>
</dbReference>
<feature type="compositionally biased region" description="Basic and acidic residues" evidence="5">
    <location>
        <begin position="118"/>
        <end position="147"/>
    </location>
</feature>
<dbReference type="Pfam" id="PF00076">
    <property type="entry name" value="RRM_1"/>
    <property type="match status" value="1"/>
</dbReference>
<keyword evidence="3" id="KW-0539">Nucleus</keyword>
<evidence type="ECO:0000256" key="1">
    <source>
        <dbReference type="ARBA" id="ARBA00004642"/>
    </source>
</evidence>
<dbReference type="InterPro" id="IPR012677">
    <property type="entry name" value="Nucleotide-bd_a/b_plait_sf"/>
</dbReference>
<comment type="subcellular location">
    <subcellularLocation>
        <location evidence="1">Nucleus</location>
        <location evidence="1">Nucleoplasm</location>
    </subcellularLocation>
</comment>
<evidence type="ECO:0000256" key="3">
    <source>
        <dbReference type="ARBA" id="ARBA00023242"/>
    </source>
</evidence>
<evidence type="ECO:0000313" key="8">
    <source>
        <dbReference type="Proteomes" id="UP000078046"/>
    </source>
</evidence>
<evidence type="ECO:0000313" key="7">
    <source>
        <dbReference type="EMBL" id="OAF66629.1"/>
    </source>
</evidence>
<dbReference type="SUPFAM" id="SSF54928">
    <property type="entry name" value="RNA-binding domain, RBD"/>
    <property type="match status" value="1"/>
</dbReference>
<dbReference type="GO" id="GO:0003727">
    <property type="term" value="F:single-stranded RNA binding"/>
    <property type="evidence" value="ECO:0007669"/>
    <property type="project" value="TreeGrafter"/>
</dbReference>
<evidence type="ECO:0000256" key="4">
    <source>
        <dbReference type="PROSITE-ProRule" id="PRU00176"/>
    </source>
</evidence>
<gene>
    <name evidence="7" type="ORF">A3Q56_05594</name>
</gene>
<comment type="caution">
    <text evidence="7">The sequence shown here is derived from an EMBL/GenBank/DDBJ whole genome shotgun (WGS) entry which is preliminary data.</text>
</comment>
<dbReference type="Gene3D" id="3.30.70.330">
    <property type="match status" value="1"/>
</dbReference>
<dbReference type="PROSITE" id="PS50102">
    <property type="entry name" value="RRM"/>
    <property type="match status" value="1"/>
</dbReference>
<accession>A0A177AXA4</accession>
<dbReference type="PANTHER" id="PTHR13798:SF11">
    <property type="entry name" value="RNA-BINDING PROTEIN 7-RELATED"/>
    <property type="match status" value="1"/>
</dbReference>
<dbReference type="EMBL" id="LWCA01000876">
    <property type="protein sequence ID" value="OAF66629.1"/>
    <property type="molecule type" value="Genomic_DNA"/>
</dbReference>
<dbReference type="AlphaFoldDB" id="A0A177AXA4"/>
<dbReference type="OrthoDB" id="407442at2759"/>
<dbReference type="InterPro" id="IPR052285">
    <property type="entry name" value="NEXT_complex_subunit"/>
</dbReference>
<dbReference type="InterPro" id="IPR035979">
    <property type="entry name" value="RBD_domain_sf"/>
</dbReference>
<feature type="region of interest" description="Disordered" evidence="5">
    <location>
        <begin position="100"/>
        <end position="147"/>
    </location>
</feature>
<dbReference type="GO" id="GO:0000381">
    <property type="term" value="P:regulation of alternative mRNA splicing, via spliceosome"/>
    <property type="evidence" value="ECO:0007669"/>
    <property type="project" value="TreeGrafter"/>
</dbReference>
<dbReference type="InterPro" id="IPR000504">
    <property type="entry name" value="RRM_dom"/>
</dbReference>
<evidence type="ECO:0000256" key="5">
    <source>
        <dbReference type="SAM" id="MobiDB-lite"/>
    </source>
</evidence>
<dbReference type="Proteomes" id="UP000078046">
    <property type="component" value="Unassembled WGS sequence"/>
</dbReference>
<sequence length="147" mass="17741">MSYLDVDKSVCVYNLDKDVTEDILFELFLQIAPLSMVKVEKDTEHVNKGFVEFIDKVSVHYSMQTLNGIHLFKRPIRIDEIINRQQNMFSDYKVNPRPNVKSRLEYPNDGRNVPYQDLYKRNADRHENRNARRGYRRYEEPPRKRFR</sequence>
<dbReference type="GO" id="GO:0005654">
    <property type="term" value="C:nucleoplasm"/>
    <property type="evidence" value="ECO:0007669"/>
    <property type="project" value="UniProtKB-SubCell"/>
</dbReference>
<name>A0A177AXA4_9BILA</name>